<keyword evidence="1" id="KW-0732">Signal</keyword>
<proteinExistence type="predicted"/>
<dbReference type="Proteomes" id="UP001392437">
    <property type="component" value="Unassembled WGS sequence"/>
</dbReference>
<sequence>MSNAITLCFVCIGQWGCWRCGEYIETILCSQSLLGCSICPNYGIKCPDSFIDYIIHKKMACVDVKHDLELADAEDEKMVGNGENAKEQGSS</sequence>
<comment type="caution">
    <text evidence="2">The sequence shown here is derived from an EMBL/GenBank/DDBJ whole genome shotgun (WGS) entry which is preliminary data.</text>
</comment>
<keyword evidence="3" id="KW-1185">Reference proteome</keyword>
<accession>A0AAW0REE1</accession>
<organism evidence="2 3">
    <name type="scientific">Apiospora kogelbergensis</name>
    <dbReference type="NCBI Taxonomy" id="1337665"/>
    <lineage>
        <taxon>Eukaryota</taxon>
        <taxon>Fungi</taxon>
        <taxon>Dikarya</taxon>
        <taxon>Ascomycota</taxon>
        <taxon>Pezizomycotina</taxon>
        <taxon>Sordariomycetes</taxon>
        <taxon>Xylariomycetidae</taxon>
        <taxon>Amphisphaeriales</taxon>
        <taxon>Apiosporaceae</taxon>
        <taxon>Apiospora</taxon>
    </lineage>
</organism>
<evidence type="ECO:0000256" key="1">
    <source>
        <dbReference type="SAM" id="SignalP"/>
    </source>
</evidence>
<feature type="signal peptide" evidence="1">
    <location>
        <begin position="1"/>
        <end position="19"/>
    </location>
</feature>
<evidence type="ECO:0000313" key="3">
    <source>
        <dbReference type="Proteomes" id="UP001392437"/>
    </source>
</evidence>
<gene>
    <name evidence="2" type="ORF">PG999_001336</name>
</gene>
<feature type="chain" id="PRO_5043329063" evidence="1">
    <location>
        <begin position="20"/>
        <end position="91"/>
    </location>
</feature>
<dbReference type="AlphaFoldDB" id="A0AAW0REE1"/>
<evidence type="ECO:0000313" key="2">
    <source>
        <dbReference type="EMBL" id="KAK8133163.1"/>
    </source>
</evidence>
<name>A0AAW0REE1_9PEZI</name>
<protein>
    <submittedName>
        <fullName evidence="2">Uncharacterized protein</fullName>
    </submittedName>
</protein>
<dbReference type="EMBL" id="JAQQWP010000001">
    <property type="protein sequence ID" value="KAK8133163.1"/>
    <property type="molecule type" value="Genomic_DNA"/>
</dbReference>
<reference evidence="2 3" key="1">
    <citation type="submission" date="2023-01" db="EMBL/GenBank/DDBJ databases">
        <title>Analysis of 21 Apiospora genomes using comparative genomics revels a genus with tremendous synthesis potential of carbohydrate active enzymes and secondary metabolites.</title>
        <authorList>
            <person name="Sorensen T."/>
        </authorList>
    </citation>
    <scope>NUCLEOTIDE SEQUENCE [LARGE SCALE GENOMIC DNA]</scope>
    <source>
        <strain evidence="2 3">CBS 117206</strain>
    </source>
</reference>